<feature type="region of interest" description="Disordered" evidence="11">
    <location>
        <begin position="1"/>
        <end position="21"/>
    </location>
</feature>
<organism evidence="12 13">
    <name type="scientific">Pseudonocardia aurantiaca</name>
    <dbReference type="NCBI Taxonomy" id="75290"/>
    <lineage>
        <taxon>Bacteria</taxon>
        <taxon>Bacillati</taxon>
        <taxon>Actinomycetota</taxon>
        <taxon>Actinomycetes</taxon>
        <taxon>Pseudonocardiales</taxon>
        <taxon>Pseudonocardiaceae</taxon>
        <taxon>Pseudonocardia</taxon>
    </lineage>
</organism>
<evidence type="ECO:0000256" key="11">
    <source>
        <dbReference type="SAM" id="MobiDB-lite"/>
    </source>
</evidence>
<feature type="transmembrane region" description="Helical" evidence="10">
    <location>
        <begin position="123"/>
        <end position="144"/>
    </location>
</feature>
<evidence type="ECO:0000256" key="10">
    <source>
        <dbReference type="HAMAP-Rule" id="MF_00454"/>
    </source>
</evidence>
<evidence type="ECO:0000256" key="3">
    <source>
        <dbReference type="ARBA" id="ARBA00022692"/>
    </source>
</evidence>
<keyword evidence="13" id="KW-1185">Reference proteome</keyword>
<keyword evidence="5 10" id="KW-0472">Membrane</keyword>
<gene>
    <name evidence="10 12" type="primary">crcB</name>
    <name evidence="10" type="synonym">fluC</name>
    <name evidence="12" type="ORF">ACFSCY_15645</name>
</gene>
<dbReference type="NCBIfam" id="TIGR00494">
    <property type="entry name" value="crcB"/>
    <property type="match status" value="1"/>
</dbReference>
<evidence type="ECO:0000256" key="2">
    <source>
        <dbReference type="ARBA" id="ARBA00022475"/>
    </source>
</evidence>
<evidence type="ECO:0000313" key="12">
    <source>
        <dbReference type="EMBL" id="MFD1530875.1"/>
    </source>
</evidence>
<feature type="binding site" evidence="10">
    <location>
        <position position="104"/>
    </location>
    <ligand>
        <name>Na(+)</name>
        <dbReference type="ChEBI" id="CHEBI:29101"/>
        <note>structural</note>
    </ligand>
</feature>
<dbReference type="Proteomes" id="UP001597145">
    <property type="component" value="Unassembled WGS sequence"/>
</dbReference>
<dbReference type="RefSeq" id="WP_343970796.1">
    <property type="nucleotide sequence ID" value="NZ_BAAAJG010000002.1"/>
</dbReference>
<keyword evidence="10" id="KW-0406">Ion transport</keyword>
<comment type="subcellular location">
    <subcellularLocation>
        <location evidence="1 10">Cell membrane</location>
        <topology evidence="1 10">Multi-pass membrane protein</topology>
    </subcellularLocation>
</comment>
<evidence type="ECO:0000256" key="9">
    <source>
        <dbReference type="ARBA" id="ARBA00049940"/>
    </source>
</evidence>
<evidence type="ECO:0000313" key="13">
    <source>
        <dbReference type="Proteomes" id="UP001597145"/>
    </source>
</evidence>
<keyword evidence="3 10" id="KW-0812">Transmembrane</keyword>
<accession>A0ABW4FJU1</accession>
<dbReference type="HAMAP" id="MF_00454">
    <property type="entry name" value="FluC"/>
    <property type="match status" value="1"/>
</dbReference>
<keyword evidence="4 10" id="KW-1133">Transmembrane helix</keyword>
<keyword evidence="10" id="KW-0813">Transport</keyword>
<feature type="binding site" evidence="10">
    <location>
        <position position="101"/>
    </location>
    <ligand>
        <name>Na(+)</name>
        <dbReference type="ChEBI" id="CHEBI:29101"/>
        <note>structural</note>
    </ligand>
</feature>
<keyword evidence="2 10" id="KW-1003">Cell membrane</keyword>
<evidence type="ECO:0000256" key="1">
    <source>
        <dbReference type="ARBA" id="ARBA00004651"/>
    </source>
</evidence>
<evidence type="ECO:0000256" key="5">
    <source>
        <dbReference type="ARBA" id="ARBA00023136"/>
    </source>
</evidence>
<dbReference type="Pfam" id="PF02537">
    <property type="entry name" value="CRCB"/>
    <property type="match status" value="1"/>
</dbReference>
<comment type="catalytic activity">
    <reaction evidence="8">
        <text>fluoride(in) = fluoride(out)</text>
        <dbReference type="Rhea" id="RHEA:76159"/>
        <dbReference type="ChEBI" id="CHEBI:17051"/>
    </reaction>
    <physiologicalReaction direction="left-to-right" evidence="8">
        <dbReference type="Rhea" id="RHEA:76160"/>
    </physiologicalReaction>
</comment>
<dbReference type="PANTHER" id="PTHR28259">
    <property type="entry name" value="FLUORIDE EXPORT PROTEIN 1-RELATED"/>
    <property type="match status" value="1"/>
</dbReference>
<evidence type="ECO:0000256" key="6">
    <source>
        <dbReference type="ARBA" id="ARBA00023303"/>
    </source>
</evidence>
<proteinExistence type="inferred from homology"/>
<evidence type="ECO:0000256" key="4">
    <source>
        <dbReference type="ARBA" id="ARBA00022989"/>
    </source>
</evidence>
<protein>
    <recommendedName>
        <fullName evidence="10">Fluoride-specific ion channel FluC</fullName>
    </recommendedName>
</protein>
<keyword evidence="10" id="KW-0479">Metal-binding</keyword>
<reference evidence="13" key="1">
    <citation type="journal article" date="2019" name="Int. J. Syst. Evol. Microbiol.">
        <title>The Global Catalogue of Microorganisms (GCM) 10K type strain sequencing project: providing services to taxonomists for standard genome sequencing and annotation.</title>
        <authorList>
            <consortium name="The Broad Institute Genomics Platform"/>
            <consortium name="The Broad Institute Genome Sequencing Center for Infectious Disease"/>
            <person name="Wu L."/>
            <person name="Ma J."/>
        </authorList>
    </citation>
    <scope>NUCLEOTIDE SEQUENCE [LARGE SCALE GENOMIC DNA]</scope>
    <source>
        <strain evidence="13">JCM 12165</strain>
    </source>
</reference>
<evidence type="ECO:0000256" key="7">
    <source>
        <dbReference type="ARBA" id="ARBA00035120"/>
    </source>
</evidence>
<feature type="transmembrane region" description="Helical" evidence="10">
    <location>
        <begin position="60"/>
        <end position="81"/>
    </location>
</feature>
<comment type="caution">
    <text evidence="12">The sequence shown here is derived from an EMBL/GenBank/DDBJ whole genome shotgun (WGS) entry which is preliminary data.</text>
</comment>
<name>A0ABW4FJU1_9PSEU</name>
<dbReference type="PANTHER" id="PTHR28259:SF1">
    <property type="entry name" value="FLUORIDE EXPORT PROTEIN 1-RELATED"/>
    <property type="match status" value="1"/>
</dbReference>
<sequence>MSGALPPTGEDDVGVPPTPPMRPLAGQGPAFAAVAVGGVLGALARWGAEVAVPHAPGTFPLATFLVNVLGCLLIGALLVTITEVRQAHPLVRPFLITGVLGGFTTFSTYAVDAQELLQGGHLATAGVYLVGTLVAALAATWLGIRLTRAATGVGR</sequence>
<comment type="activity regulation">
    <text evidence="10">Na(+) is not transported, but it plays an essential structural role and its presence is essential for fluoride channel function.</text>
</comment>
<evidence type="ECO:0000256" key="8">
    <source>
        <dbReference type="ARBA" id="ARBA00035585"/>
    </source>
</evidence>
<keyword evidence="6 10" id="KW-0407">Ion channel</keyword>
<keyword evidence="10" id="KW-0915">Sodium</keyword>
<comment type="function">
    <text evidence="9 10">Fluoride-specific ion channel. Important for reducing fluoride concentration in the cell, thus reducing its toxicity.</text>
</comment>
<dbReference type="EMBL" id="JBHUCP010000009">
    <property type="protein sequence ID" value="MFD1530875.1"/>
    <property type="molecule type" value="Genomic_DNA"/>
</dbReference>
<feature type="transmembrane region" description="Helical" evidence="10">
    <location>
        <begin position="93"/>
        <end position="111"/>
    </location>
</feature>
<comment type="similarity">
    <text evidence="7 10">Belongs to the fluoride channel Fluc/FEX (TC 1.A.43) family.</text>
</comment>
<dbReference type="InterPro" id="IPR003691">
    <property type="entry name" value="FluC"/>
</dbReference>